<reference evidence="2 3" key="1">
    <citation type="journal article" date="2015" name="Stand. Genomic Sci.">
        <title>Genomic Encyclopedia of Bacterial and Archaeal Type Strains, Phase III: the genomes of soil and plant-associated and newly described type strains.</title>
        <authorList>
            <person name="Whitman W.B."/>
            <person name="Woyke T."/>
            <person name="Klenk H.P."/>
            <person name="Zhou Y."/>
            <person name="Lilburn T.G."/>
            <person name="Beck B.J."/>
            <person name="De Vos P."/>
            <person name="Vandamme P."/>
            <person name="Eisen J.A."/>
            <person name="Garrity G."/>
            <person name="Hugenholtz P."/>
            <person name="Kyrpides N.C."/>
        </authorList>
    </citation>
    <scope>NUCLEOTIDE SEQUENCE [LARGE SCALE GENOMIC DNA]</scope>
    <source>
        <strain evidence="2 3">CV2</strain>
    </source>
</reference>
<dbReference type="AlphaFoldDB" id="A0A4Q7LS33"/>
<keyword evidence="1" id="KW-0812">Transmembrane</keyword>
<feature type="transmembrane region" description="Helical" evidence="1">
    <location>
        <begin position="154"/>
        <end position="174"/>
    </location>
</feature>
<feature type="transmembrane region" description="Helical" evidence="1">
    <location>
        <begin position="201"/>
        <end position="219"/>
    </location>
</feature>
<organism evidence="2 3">
    <name type="scientific">Microcella putealis</name>
    <dbReference type="NCBI Taxonomy" id="337005"/>
    <lineage>
        <taxon>Bacteria</taxon>
        <taxon>Bacillati</taxon>
        <taxon>Actinomycetota</taxon>
        <taxon>Actinomycetes</taxon>
        <taxon>Micrococcales</taxon>
        <taxon>Microbacteriaceae</taxon>
        <taxon>Microcella</taxon>
    </lineage>
</organism>
<feature type="transmembrane region" description="Helical" evidence="1">
    <location>
        <begin position="93"/>
        <end position="114"/>
    </location>
</feature>
<sequence>MMWAWWAEFHRGVPPAAGAVTGVVGVLIAMQVDPGELLAGCADVLNIGLVIAVTTSPIALGAAAIHVAMLSASGLLRIANTSIRGKDGALRRAWGVIATWAWLGSALSQVVLAARADLSGYCSAPMLILPATAVVFPLVMSGLGILLGAAYRHWAAGVIGAGAAFIVVLGVQQLEGNAGRFVPTSIYTTYQPFFEPNVPLGVGRILVYGALIALVWLVLSATLRARVVSAVTVAMLGATGIGIGSTASPEPVAYRTPPEAVCQMSSRAEFCVWPESVQALDRGLDAINLIVGIVDDRFPTPTRFSQEGLTPLTEPGVMRFDSRSFARDDLELAAIRSLVPEPNCSAGLDAWFDIIDWVSAVRSPEFATPEVARVRAQEDAVQREWLDERYTIATEICD</sequence>
<protein>
    <submittedName>
        <fullName evidence="2">Uncharacterized protein</fullName>
    </submittedName>
</protein>
<proteinExistence type="predicted"/>
<evidence type="ECO:0000313" key="3">
    <source>
        <dbReference type="Proteomes" id="UP000293519"/>
    </source>
</evidence>
<evidence type="ECO:0000313" key="2">
    <source>
        <dbReference type="EMBL" id="RZS57514.1"/>
    </source>
</evidence>
<keyword evidence="3" id="KW-1185">Reference proteome</keyword>
<keyword evidence="1" id="KW-0472">Membrane</keyword>
<evidence type="ECO:0000256" key="1">
    <source>
        <dbReference type="SAM" id="Phobius"/>
    </source>
</evidence>
<accession>A0A4Q7LS33</accession>
<feature type="transmembrane region" description="Helical" evidence="1">
    <location>
        <begin position="12"/>
        <end position="32"/>
    </location>
</feature>
<comment type="caution">
    <text evidence="2">The sequence shown here is derived from an EMBL/GenBank/DDBJ whole genome shotgun (WGS) entry which is preliminary data.</text>
</comment>
<dbReference type="Proteomes" id="UP000293519">
    <property type="component" value="Unassembled WGS sequence"/>
</dbReference>
<name>A0A4Q7LS33_9MICO</name>
<keyword evidence="1" id="KW-1133">Transmembrane helix</keyword>
<dbReference type="EMBL" id="SGWW01000002">
    <property type="protein sequence ID" value="RZS57514.1"/>
    <property type="molecule type" value="Genomic_DNA"/>
</dbReference>
<feature type="transmembrane region" description="Helical" evidence="1">
    <location>
        <begin position="44"/>
        <end position="72"/>
    </location>
</feature>
<gene>
    <name evidence="2" type="ORF">EV141_1227</name>
</gene>
<feature type="transmembrane region" description="Helical" evidence="1">
    <location>
        <begin position="126"/>
        <end position="147"/>
    </location>
</feature>